<dbReference type="Proteomes" id="UP000233469">
    <property type="component" value="Unassembled WGS sequence"/>
</dbReference>
<comment type="caution">
    <text evidence="1">The sequence shown here is derived from an EMBL/GenBank/DDBJ whole genome shotgun (WGS) entry which is preliminary data.</text>
</comment>
<dbReference type="AlphaFoldDB" id="A0A2N1MUR0"/>
<evidence type="ECO:0000313" key="1">
    <source>
        <dbReference type="EMBL" id="PKK65392.1"/>
    </source>
</evidence>
<sequence length="118" mass="13835">MELWIRGSHLNNWIIHGISVITLLINKDCFRLYKIHELELVNGNLHGGWMLDARSTDKERSKQTHIYSFGMIMWSLSVGVRPYYDTRIVRSLINVWFSDQDQTRWVAAICDDPEPSDV</sequence>
<evidence type="ECO:0000313" key="2">
    <source>
        <dbReference type="Proteomes" id="UP000233469"/>
    </source>
</evidence>
<gene>
    <name evidence="1" type="ORF">RhiirC2_853635</name>
</gene>
<proteinExistence type="predicted"/>
<reference evidence="1 2" key="1">
    <citation type="submission" date="2016-04" db="EMBL/GenBank/DDBJ databases">
        <title>Genome analyses suggest a sexual origin of heterokaryosis in a supposedly ancient asexual fungus.</title>
        <authorList>
            <person name="Ropars J."/>
            <person name="Sedzielewska K."/>
            <person name="Noel J."/>
            <person name="Charron P."/>
            <person name="Farinelli L."/>
            <person name="Marton T."/>
            <person name="Kruger M."/>
            <person name="Pelin A."/>
            <person name="Brachmann A."/>
            <person name="Corradi N."/>
        </authorList>
    </citation>
    <scope>NUCLEOTIDE SEQUENCE [LARGE SCALE GENOMIC DNA]</scope>
    <source>
        <strain evidence="1 2">C2</strain>
    </source>
</reference>
<reference evidence="1 2" key="2">
    <citation type="submission" date="2017-10" db="EMBL/GenBank/DDBJ databases">
        <title>Extensive intraspecific genome diversity in a model arbuscular mycorrhizal fungus.</title>
        <authorList>
            <person name="Chen E.C.H."/>
            <person name="Morin E."/>
            <person name="Baudet D."/>
            <person name="Noel J."/>
            <person name="Ndikumana S."/>
            <person name="Charron P."/>
            <person name="St-Onge C."/>
            <person name="Giorgi J."/>
            <person name="Grigoriev I.V."/>
            <person name="Roux C."/>
            <person name="Martin F.M."/>
            <person name="Corradi N."/>
        </authorList>
    </citation>
    <scope>NUCLEOTIDE SEQUENCE [LARGE SCALE GENOMIC DNA]</scope>
    <source>
        <strain evidence="1 2">C2</strain>
    </source>
</reference>
<evidence type="ECO:0008006" key="3">
    <source>
        <dbReference type="Google" id="ProtNLM"/>
    </source>
</evidence>
<protein>
    <recommendedName>
        <fullName evidence="3">Protein kinase domain-containing protein</fullName>
    </recommendedName>
</protein>
<organism evidence="1 2">
    <name type="scientific">Rhizophagus irregularis</name>
    <dbReference type="NCBI Taxonomy" id="588596"/>
    <lineage>
        <taxon>Eukaryota</taxon>
        <taxon>Fungi</taxon>
        <taxon>Fungi incertae sedis</taxon>
        <taxon>Mucoromycota</taxon>
        <taxon>Glomeromycotina</taxon>
        <taxon>Glomeromycetes</taxon>
        <taxon>Glomerales</taxon>
        <taxon>Glomeraceae</taxon>
        <taxon>Rhizophagus</taxon>
    </lineage>
</organism>
<accession>A0A2N1MUR0</accession>
<dbReference type="EMBL" id="LLXL01001270">
    <property type="protein sequence ID" value="PKK65392.1"/>
    <property type="molecule type" value="Genomic_DNA"/>
</dbReference>
<name>A0A2N1MUR0_9GLOM</name>